<accession>A0A0N0GP05</accession>
<dbReference type="GO" id="GO:0004574">
    <property type="term" value="F:oligo-1,6-glucosidase activity"/>
    <property type="evidence" value="ECO:0007669"/>
    <property type="project" value="UniProtKB-EC"/>
</dbReference>
<dbReference type="FunFam" id="3.90.400.10:FF:000002">
    <property type="entry name" value="Sucrose isomerase"/>
    <property type="match status" value="1"/>
</dbReference>
<sequence length="569" mass="64068">MPSPQPEAPGADSPRAIDVSVSGSAGRVPQPQESASEWRWWQRGVIYEVYPRSFQDSNGDGVGDLRGIRQRLPYLAWLGVDIVWIPPVYPSPMADFGYDVIDPTAIDPLFGTLEDMDALIADAHQLGLKVIIDFVPNHTSDQCPWFIESRSGRDNPKRDWYIWHDPAPDGGPPTNWFSHLGGRAWTLDKASGQYYMHSFLPEQPDLNWRNNEVQEAVLQQLRFWLDRGVDGFRMDALMHLFKDANFHNNPPNPDYDPKVHGEHEQLMPRFTLDQAEVQVVIARMRALLDQYDGDRMMLGELYLPLEALIAYYGADGKGVQLPTNSLLILQPWKIDSIRTAILEVERLVPQFAWPNWSFGNHDKQRLATRLGQDQVRLAAMLLLTLRGTPIMYYGDEIGMHDVPVAPENIRDPFEKRVPNKGFGRDPERSPMRWDASPKAGFTTAEPWLPMGDDVASVNVASAQADPGSLLNLYHHLLALRREEPALNIGRFEAVDAPPTVLAYLREHHGRRLLVALNFGTTPVRFKYPDLQGASVLLGSHTHERPQADGWQQEGVLLPAFGGEIIALAG</sequence>
<keyword evidence="3 6" id="KW-0326">Glycosidase</keyword>
<evidence type="ECO:0000313" key="7">
    <source>
        <dbReference type="Proteomes" id="UP000037939"/>
    </source>
</evidence>
<evidence type="ECO:0000256" key="1">
    <source>
        <dbReference type="ARBA" id="ARBA00008061"/>
    </source>
</evidence>
<dbReference type="InterPro" id="IPR045857">
    <property type="entry name" value="O16G_dom_2"/>
</dbReference>
<dbReference type="OrthoDB" id="9805159at2"/>
<evidence type="ECO:0000256" key="2">
    <source>
        <dbReference type="ARBA" id="ARBA00022801"/>
    </source>
</evidence>
<feature type="region of interest" description="Disordered" evidence="4">
    <location>
        <begin position="413"/>
        <end position="436"/>
    </location>
</feature>
<dbReference type="GO" id="GO:0009313">
    <property type="term" value="P:oligosaccharide catabolic process"/>
    <property type="evidence" value="ECO:0007669"/>
    <property type="project" value="TreeGrafter"/>
</dbReference>
<dbReference type="Pfam" id="PF00128">
    <property type="entry name" value="Alpha-amylase"/>
    <property type="match status" value="1"/>
</dbReference>
<feature type="region of interest" description="Disordered" evidence="4">
    <location>
        <begin position="1"/>
        <end position="33"/>
    </location>
</feature>
<comment type="caution">
    <text evidence="6">The sequence shown here is derived from an EMBL/GenBank/DDBJ whole genome shotgun (WGS) entry which is preliminary data.</text>
</comment>
<name>A0A0N0GP05_9NEIS</name>
<comment type="similarity">
    <text evidence="1">Belongs to the glycosyl hydrolase 13 family.</text>
</comment>
<dbReference type="EC" id="3.2.1.10" evidence="6"/>
<dbReference type="InterPro" id="IPR017853">
    <property type="entry name" value="GH"/>
</dbReference>
<reference evidence="6 7" key="1">
    <citation type="submission" date="2015-07" db="EMBL/GenBank/DDBJ databases">
        <title>Draft genome sequence of the Amantichitinum ursilacus IGB-41, a new chitin-degrading bacterium.</title>
        <authorList>
            <person name="Kirstahler P."/>
            <person name="Guenther M."/>
            <person name="Grumaz C."/>
            <person name="Rupp S."/>
            <person name="Zibek S."/>
            <person name="Sohn K."/>
        </authorList>
    </citation>
    <scope>NUCLEOTIDE SEQUENCE [LARGE SCALE GENOMIC DNA]</scope>
    <source>
        <strain evidence="6 7">IGB-41</strain>
    </source>
</reference>
<protein>
    <submittedName>
        <fullName evidence="6">Oligo-1,6-glucosidase 1</fullName>
        <ecNumber evidence="6">3.2.1.10</ecNumber>
    </submittedName>
</protein>
<dbReference type="InterPro" id="IPR006047">
    <property type="entry name" value="GH13_cat_dom"/>
</dbReference>
<keyword evidence="7" id="KW-1185">Reference proteome</keyword>
<dbReference type="GO" id="GO:0004556">
    <property type="term" value="F:alpha-amylase activity"/>
    <property type="evidence" value="ECO:0007669"/>
    <property type="project" value="TreeGrafter"/>
</dbReference>
<dbReference type="Gene3D" id="3.90.400.10">
    <property type="entry name" value="Oligo-1,6-glucosidase, Domain 2"/>
    <property type="match status" value="1"/>
</dbReference>
<gene>
    <name evidence="6" type="primary">malL_2</name>
    <name evidence="6" type="ORF">WG78_11250</name>
</gene>
<dbReference type="CDD" id="cd11331">
    <property type="entry name" value="AmyAc_OligoGlu_like"/>
    <property type="match status" value="1"/>
</dbReference>
<evidence type="ECO:0000256" key="4">
    <source>
        <dbReference type="SAM" id="MobiDB-lite"/>
    </source>
</evidence>
<dbReference type="SUPFAM" id="SSF51011">
    <property type="entry name" value="Glycosyl hydrolase domain"/>
    <property type="match status" value="1"/>
</dbReference>
<feature type="compositionally biased region" description="Basic and acidic residues" evidence="4">
    <location>
        <begin position="413"/>
        <end position="431"/>
    </location>
</feature>
<dbReference type="PANTHER" id="PTHR10357">
    <property type="entry name" value="ALPHA-AMYLASE FAMILY MEMBER"/>
    <property type="match status" value="1"/>
</dbReference>
<proteinExistence type="inferred from homology"/>
<evidence type="ECO:0000256" key="3">
    <source>
        <dbReference type="ARBA" id="ARBA00023295"/>
    </source>
</evidence>
<dbReference type="EMBL" id="LAQT01000008">
    <property type="protein sequence ID" value="KPC53063.1"/>
    <property type="molecule type" value="Genomic_DNA"/>
</dbReference>
<feature type="domain" description="Glycosyl hydrolase family 13 catalytic" evidence="5">
    <location>
        <begin position="48"/>
        <end position="428"/>
    </location>
</feature>
<dbReference type="AlphaFoldDB" id="A0A0N0GP05"/>
<dbReference type="STRING" id="857265.WG78_11250"/>
<dbReference type="SMART" id="SM00642">
    <property type="entry name" value="Aamy"/>
    <property type="match status" value="1"/>
</dbReference>
<dbReference type="SUPFAM" id="SSF51445">
    <property type="entry name" value="(Trans)glycosidases"/>
    <property type="match status" value="1"/>
</dbReference>
<keyword evidence="2 6" id="KW-0378">Hydrolase</keyword>
<organism evidence="6 7">
    <name type="scientific">Amantichitinum ursilacus</name>
    <dbReference type="NCBI Taxonomy" id="857265"/>
    <lineage>
        <taxon>Bacteria</taxon>
        <taxon>Pseudomonadati</taxon>
        <taxon>Pseudomonadota</taxon>
        <taxon>Betaproteobacteria</taxon>
        <taxon>Neisseriales</taxon>
        <taxon>Chitinibacteraceae</taxon>
        <taxon>Amantichitinum</taxon>
    </lineage>
</organism>
<dbReference type="InterPro" id="IPR013780">
    <property type="entry name" value="Glyco_hydro_b"/>
</dbReference>
<evidence type="ECO:0000259" key="5">
    <source>
        <dbReference type="SMART" id="SM00642"/>
    </source>
</evidence>
<dbReference type="PANTHER" id="PTHR10357:SF179">
    <property type="entry name" value="NEUTRAL AND BASIC AMINO ACID TRANSPORT PROTEIN RBAT"/>
    <property type="match status" value="1"/>
</dbReference>
<dbReference type="Gene3D" id="3.20.20.80">
    <property type="entry name" value="Glycosidases"/>
    <property type="match status" value="2"/>
</dbReference>
<dbReference type="PATRIC" id="fig|857265.3.peg.2310"/>
<dbReference type="Proteomes" id="UP000037939">
    <property type="component" value="Unassembled WGS sequence"/>
</dbReference>
<evidence type="ECO:0000313" key="6">
    <source>
        <dbReference type="EMBL" id="KPC53063.1"/>
    </source>
</evidence>
<dbReference type="Gene3D" id="2.60.40.1180">
    <property type="entry name" value="Golgi alpha-mannosidase II"/>
    <property type="match status" value="1"/>
</dbReference>
<dbReference type="RefSeq" id="WP_083458932.1">
    <property type="nucleotide sequence ID" value="NZ_LAQT01000008.1"/>
</dbReference>